<sequence length="23" mass="2894">VFERIMERILIFFFSYEKGKRKG</sequence>
<evidence type="ECO:0000313" key="1">
    <source>
        <dbReference type="EMBL" id="CBY41315.1"/>
    </source>
</evidence>
<dbReference type="AlphaFoldDB" id="E4Z0T7"/>
<proteinExistence type="predicted"/>
<dbReference type="EMBL" id="FN656377">
    <property type="protein sequence ID" value="CBY41315.1"/>
    <property type="molecule type" value="Genomic_DNA"/>
</dbReference>
<name>E4Z0T7_OIKDI</name>
<organism evidence="1">
    <name type="scientific">Oikopleura dioica</name>
    <name type="common">Tunicate</name>
    <dbReference type="NCBI Taxonomy" id="34765"/>
    <lineage>
        <taxon>Eukaryota</taxon>
        <taxon>Metazoa</taxon>
        <taxon>Chordata</taxon>
        <taxon>Tunicata</taxon>
        <taxon>Appendicularia</taxon>
        <taxon>Copelata</taxon>
        <taxon>Oikopleuridae</taxon>
        <taxon>Oikopleura</taxon>
    </lineage>
</organism>
<dbReference type="Proteomes" id="UP000011014">
    <property type="component" value="Unassembled WGS sequence"/>
</dbReference>
<accession>E4Z0T7</accession>
<feature type="non-terminal residue" evidence="1">
    <location>
        <position position="1"/>
    </location>
</feature>
<reference evidence="1" key="1">
    <citation type="journal article" date="2010" name="Science">
        <title>Plasticity of animal genome architecture unmasked by rapid evolution of a pelagic tunicate.</title>
        <authorList>
            <person name="Denoeud F."/>
            <person name="Henriet S."/>
            <person name="Mungpakdee S."/>
            <person name="Aury J.M."/>
            <person name="Da Silva C."/>
            <person name="Brinkmann H."/>
            <person name="Mikhaleva J."/>
            <person name="Olsen L.C."/>
            <person name="Jubin C."/>
            <person name="Canestro C."/>
            <person name="Bouquet J.M."/>
            <person name="Danks G."/>
            <person name="Poulain J."/>
            <person name="Campsteijn C."/>
            <person name="Adamski M."/>
            <person name="Cross I."/>
            <person name="Yadetie F."/>
            <person name="Muffato M."/>
            <person name="Louis A."/>
            <person name="Butcher S."/>
            <person name="Tsagkogeorga G."/>
            <person name="Konrad A."/>
            <person name="Singh S."/>
            <person name="Jensen M.F."/>
            <person name="Cong E.H."/>
            <person name="Eikeseth-Otteraa H."/>
            <person name="Noel B."/>
            <person name="Anthouard V."/>
            <person name="Porcel B.M."/>
            <person name="Kachouri-Lafond R."/>
            <person name="Nishino A."/>
            <person name="Ugolini M."/>
            <person name="Chourrout P."/>
            <person name="Nishida H."/>
            <person name="Aasland R."/>
            <person name="Huzurbazar S."/>
            <person name="Westhof E."/>
            <person name="Delsuc F."/>
            <person name="Lehrach H."/>
            <person name="Reinhardt R."/>
            <person name="Weissenbach J."/>
            <person name="Roy S.W."/>
            <person name="Artiguenave F."/>
            <person name="Postlethwait J.H."/>
            <person name="Manak J.R."/>
            <person name="Thompson E.M."/>
            <person name="Jaillon O."/>
            <person name="Du Pasquier L."/>
            <person name="Boudinot P."/>
            <person name="Liberles D.A."/>
            <person name="Volff J.N."/>
            <person name="Philippe H."/>
            <person name="Lenhard B."/>
            <person name="Roest Crollius H."/>
            <person name="Wincker P."/>
            <person name="Chourrout D."/>
        </authorList>
    </citation>
    <scope>NUCLEOTIDE SEQUENCE [LARGE SCALE GENOMIC DNA]</scope>
</reference>
<protein>
    <submittedName>
        <fullName evidence="1">Uncharacterized protein</fullName>
    </submittedName>
</protein>
<gene>
    <name evidence="1" type="ORF">GSOID_T00023379001</name>
</gene>